<feature type="transmembrane region" description="Helical" evidence="7">
    <location>
        <begin position="227"/>
        <end position="249"/>
    </location>
</feature>
<dbReference type="InterPro" id="IPR001179">
    <property type="entry name" value="PPIase_FKBP_dom"/>
</dbReference>
<accession>A0ABY5ZAR1</accession>
<feature type="compositionally biased region" description="Basic residues" evidence="6">
    <location>
        <begin position="48"/>
        <end position="60"/>
    </location>
</feature>
<protein>
    <recommendedName>
        <fullName evidence="2 5">peptidylprolyl isomerase</fullName>
        <ecNumber evidence="2 5">5.2.1.8</ecNumber>
    </recommendedName>
</protein>
<dbReference type="EC" id="5.2.1.8" evidence="2 5"/>
<evidence type="ECO:0000256" key="4">
    <source>
        <dbReference type="ARBA" id="ARBA00023235"/>
    </source>
</evidence>
<evidence type="ECO:0000259" key="8">
    <source>
        <dbReference type="PROSITE" id="PS50059"/>
    </source>
</evidence>
<dbReference type="PANTHER" id="PTHR10516">
    <property type="entry name" value="PEPTIDYL-PROLYL CIS-TRANS ISOMERASE"/>
    <property type="match status" value="1"/>
</dbReference>
<keyword evidence="10" id="KW-1185">Reference proteome</keyword>
<feature type="region of interest" description="Disordered" evidence="6">
    <location>
        <begin position="37"/>
        <end position="108"/>
    </location>
</feature>
<evidence type="ECO:0000256" key="1">
    <source>
        <dbReference type="ARBA" id="ARBA00000971"/>
    </source>
</evidence>
<dbReference type="Proteomes" id="UP001058271">
    <property type="component" value="Chromosome"/>
</dbReference>
<keyword evidence="7" id="KW-0472">Membrane</keyword>
<dbReference type="PROSITE" id="PS50059">
    <property type="entry name" value="FKBP_PPIASE"/>
    <property type="match status" value="1"/>
</dbReference>
<feature type="region of interest" description="Disordered" evidence="6">
    <location>
        <begin position="129"/>
        <end position="206"/>
    </location>
</feature>
<feature type="compositionally biased region" description="Basic and acidic residues" evidence="6">
    <location>
        <begin position="180"/>
        <end position="193"/>
    </location>
</feature>
<evidence type="ECO:0000256" key="7">
    <source>
        <dbReference type="SAM" id="Phobius"/>
    </source>
</evidence>
<keyword evidence="7" id="KW-1133">Transmembrane helix</keyword>
<evidence type="ECO:0000313" key="9">
    <source>
        <dbReference type="EMBL" id="UWZ38686.1"/>
    </source>
</evidence>
<feature type="compositionally biased region" description="Acidic residues" evidence="6">
    <location>
        <begin position="159"/>
        <end position="175"/>
    </location>
</feature>
<keyword evidence="7" id="KW-0812">Transmembrane</keyword>
<dbReference type="PANTHER" id="PTHR10516:SF443">
    <property type="entry name" value="FK506-BINDING PROTEIN 59-RELATED"/>
    <property type="match status" value="1"/>
</dbReference>
<evidence type="ECO:0000313" key="10">
    <source>
        <dbReference type="Proteomes" id="UP001058271"/>
    </source>
</evidence>
<name>A0ABY5ZAR1_9ACTN</name>
<dbReference type="InterPro" id="IPR046357">
    <property type="entry name" value="PPIase_dom_sf"/>
</dbReference>
<evidence type="ECO:0000256" key="3">
    <source>
        <dbReference type="ARBA" id="ARBA00023110"/>
    </source>
</evidence>
<keyword evidence="4 5" id="KW-0413">Isomerase</keyword>
<feature type="compositionally biased region" description="Low complexity" evidence="6">
    <location>
        <begin position="61"/>
        <end position="108"/>
    </location>
</feature>
<evidence type="ECO:0000256" key="6">
    <source>
        <dbReference type="SAM" id="MobiDB-lite"/>
    </source>
</evidence>
<sequence>MPTLGQSRGTRGVPQSVWYGKLCRGKLRSVKFVAVQQGSRRTVSDRGRSRRTARPTKATRPKAAPATSTPEETTAADAADGAATEAPAGGVTAGAAGAESDTSDSAAATGEVAAKGGVAKGGAAGKARATTKGEAAPQGGALAEGDPDPVDAADAADVTAEDDAADEDAVDEAEGGNDGVAKDAKDKGKDAKTARNKAPAPLTKAEKRAAARVAAAKAAKRRRVGQAFAGTLIVLLAVGGAFAGVWYFGDRAEEKRVQCKPQAQTEYPPLLGGFDKRLATEPTVEAGTGQEPKVLEKKVLIEGPCKTVKPGQTVTVNYVGVTFKDGKMFDSSWSKKQTFDTEVGLKQQGQQPRVIEGWDEGLVGVKVGSRVQLDIPPKLAYGETPPQGAPAGTLRFIVDILDAKDANSTGGLPGGLGN</sequence>
<gene>
    <name evidence="9" type="ORF">Drose_10905</name>
</gene>
<proteinExistence type="predicted"/>
<reference evidence="9" key="1">
    <citation type="submission" date="2021-04" db="EMBL/GenBank/DDBJ databases">
        <title>Biosynthetic gene clusters of Dactylosporangioum roseum.</title>
        <authorList>
            <person name="Hartkoorn R.C."/>
            <person name="Beaudoing E."/>
            <person name="Hot D."/>
            <person name="Moureu S."/>
        </authorList>
    </citation>
    <scope>NUCLEOTIDE SEQUENCE</scope>
    <source>
        <strain evidence="9">NRRL B-16295</strain>
    </source>
</reference>
<dbReference type="Pfam" id="PF00254">
    <property type="entry name" value="FKBP_C"/>
    <property type="match status" value="1"/>
</dbReference>
<keyword evidence="3 5" id="KW-0697">Rotamase</keyword>
<dbReference type="GO" id="GO:0016853">
    <property type="term" value="F:isomerase activity"/>
    <property type="evidence" value="ECO:0007669"/>
    <property type="project" value="UniProtKB-KW"/>
</dbReference>
<comment type="catalytic activity">
    <reaction evidence="1 5">
        <text>[protein]-peptidylproline (omega=180) = [protein]-peptidylproline (omega=0)</text>
        <dbReference type="Rhea" id="RHEA:16237"/>
        <dbReference type="Rhea" id="RHEA-COMP:10747"/>
        <dbReference type="Rhea" id="RHEA-COMP:10748"/>
        <dbReference type="ChEBI" id="CHEBI:83833"/>
        <dbReference type="ChEBI" id="CHEBI:83834"/>
        <dbReference type="EC" id="5.2.1.8"/>
    </reaction>
</comment>
<evidence type="ECO:0000256" key="2">
    <source>
        <dbReference type="ARBA" id="ARBA00013194"/>
    </source>
</evidence>
<feature type="domain" description="PPIase FKBP-type" evidence="8">
    <location>
        <begin position="311"/>
        <end position="404"/>
    </location>
</feature>
<dbReference type="EMBL" id="CP073721">
    <property type="protein sequence ID" value="UWZ38686.1"/>
    <property type="molecule type" value="Genomic_DNA"/>
</dbReference>
<dbReference type="InterPro" id="IPR050689">
    <property type="entry name" value="FKBP-type_PPIase"/>
</dbReference>
<dbReference type="SUPFAM" id="SSF54534">
    <property type="entry name" value="FKBP-like"/>
    <property type="match status" value="1"/>
</dbReference>
<organism evidence="9 10">
    <name type="scientific">Dactylosporangium roseum</name>
    <dbReference type="NCBI Taxonomy" id="47989"/>
    <lineage>
        <taxon>Bacteria</taxon>
        <taxon>Bacillati</taxon>
        <taxon>Actinomycetota</taxon>
        <taxon>Actinomycetes</taxon>
        <taxon>Micromonosporales</taxon>
        <taxon>Micromonosporaceae</taxon>
        <taxon>Dactylosporangium</taxon>
    </lineage>
</organism>
<dbReference type="Gene3D" id="3.10.50.40">
    <property type="match status" value="1"/>
</dbReference>
<evidence type="ECO:0000256" key="5">
    <source>
        <dbReference type="PROSITE-ProRule" id="PRU00277"/>
    </source>
</evidence>